<dbReference type="InterPro" id="IPR050377">
    <property type="entry name" value="Radical_SAM_PqqE_MftC-like"/>
</dbReference>
<dbReference type="InterPro" id="IPR058240">
    <property type="entry name" value="rSAM_sf"/>
</dbReference>
<organism evidence="6 7">
    <name type="scientific">Candidatus Woesebacteria bacterium RIFCSPLOWO2_01_FULL_39_25</name>
    <dbReference type="NCBI Taxonomy" id="1802521"/>
    <lineage>
        <taxon>Bacteria</taxon>
        <taxon>Candidatus Woeseibacteriota</taxon>
    </lineage>
</organism>
<dbReference type="SUPFAM" id="SSF102114">
    <property type="entry name" value="Radical SAM enzymes"/>
    <property type="match status" value="1"/>
</dbReference>
<dbReference type="InterPro" id="IPR006638">
    <property type="entry name" value="Elp3/MiaA/NifB-like_rSAM"/>
</dbReference>
<dbReference type="SMART" id="SM00729">
    <property type="entry name" value="Elp3"/>
    <property type="match status" value="1"/>
</dbReference>
<dbReference type="STRING" id="1802521.A2893_03785"/>
<dbReference type="GO" id="GO:0046872">
    <property type="term" value="F:metal ion binding"/>
    <property type="evidence" value="ECO:0007669"/>
    <property type="project" value="UniProtKB-KW"/>
</dbReference>
<comment type="caution">
    <text evidence="6">The sequence shown here is derived from an EMBL/GenBank/DDBJ whole genome shotgun (WGS) entry which is preliminary data.</text>
</comment>
<evidence type="ECO:0000256" key="3">
    <source>
        <dbReference type="ARBA" id="ARBA00023004"/>
    </source>
</evidence>
<dbReference type="GO" id="GO:0051536">
    <property type="term" value="F:iron-sulfur cluster binding"/>
    <property type="evidence" value="ECO:0007669"/>
    <property type="project" value="UniProtKB-KW"/>
</dbReference>
<dbReference type="Pfam" id="PF04055">
    <property type="entry name" value="Radical_SAM"/>
    <property type="match status" value="1"/>
</dbReference>
<dbReference type="EMBL" id="MGHH01000007">
    <property type="protein sequence ID" value="OGM64747.1"/>
    <property type="molecule type" value="Genomic_DNA"/>
</dbReference>
<dbReference type="PANTHER" id="PTHR11228">
    <property type="entry name" value="RADICAL SAM DOMAIN PROTEIN"/>
    <property type="match status" value="1"/>
</dbReference>
<sequence length="324" mass="36385">MSERLIPVSELETTANQEAEVHHIDWVVIQLTDTCQHMCPYCINSDGPHKRNVASVDMIQEILARFRPRKVEYTGGDPSTRFNLLLSGIELARESGAEEIMFNTNMELLNSEKVGKLEQAGLTAIHFALHTLDRERHKVVRGNRNASLDKVLENFDNALQGTNLDFIIEYVPMKLPNGENNLADLESVYKYVLGKREAYGARIKSLEIGNLIPRGRATLDMMLPLEEQVGAIEHAIEQPEMPIEIYCYGREATERLKGKGFVVNTCFAGRSMFYFTVDGKVLADNFTGVAVASDYRQFDGRSPLMSNLNFGEGLAFCPFVVQDS</sequence>
<proteinExistence type="predicted"/>
<evidence type="ECO:0000259" key="5">
    <source>
        <dbReference type="PROSITE" id="PS51918"/>
    </source>
</evidence>
<reference evidence="6 7" key="1">
    <citation type="journal article" date="2016" name="Nat. Commun.">
        <title>Thousands of microbial genomes shed light on interconnected biogeochemical processes in an aquifer system.</title>
        <authorList>
            <person name="Anantharaman K."/>
            <person name="Brown C.T."/>
            <person name="Hug L.A."/>
            <person name="Sharon I."/>
            <person name="Castelle C.J."/>
            <person name="Probst A.J."/>
            <person name="Thomas B.C."/>
            <person name="Singh A."/>
            <person name="Wilkins M.J."/>
            <person name="Karaoz U."/>
            <person name="Brodie E.L."/>
            <person name="Williams K.H."/>
            <person name="Hubbard S.S."/>
            <person name="Banfield J.F."/>
        </authorList>
    </citation>
    <scope>NUCLEOTIDE SEQUENCE [LARGE SCALE GENOMIC DNA]</scope>
</reference>
<protein>
    <recommendedName>
        <fullName evidence="5">Radical SAM core domain-containing protein</fullName>
    </recommendedName>
</protein>
<evidence type="ECO:0000313" key="6">
    <source>
        <dbReference type="EMBL" id="OGM64747.1"/>
    </source>
</evidence>
<evidence type="ECO:0000313" key="7">
    <source>
        <dbReference type="Proteomes" id="UP000176725"/>
    </source>
</evidence>
<dbReference type="GO" id="GO:0003824">
    <property type="term" value="F:catalytic activity"/>
    <property type="evidence" value="ECO:0007669"/>
    <property type="project" value="InterPro"/>
</dbReference>
<keyword evidence="1" id="KW-0949">S-adenosyl-L-methionine</keyword>
<keyword evidence="4" id="KW-0411">Iron-sulfur</keyword>
<dbReference type="PANTHER" id="PTHR11228:SF7">
    <property type="entry name" value="PQQA PEPTIDE CYCLASE"/>
    <property type="match status" value="1"/>
</dbReference>
<dbReference type="Gene3D" id="3.20.20.70">
    <property type="entry name" value="Aldolase class I"/>
    <property type="match status" value="1"/>
</dbReference>
<evidence type="ECO:0000256" key="1">
    <source>
        <dbReference type="ARBA" id="ARBA00022691"/>
    </source>
</evidence>
<dbReference type="SFLD" id="SFLDS00029">
    <property type="entry name" value="Radical_SAM"/>
    <property type="match status" value="1"/>
</dbReference>
<dbReference type="Proteomes" id="UP000176725">
    <property type="component" value="Unassembled WGS sequence"/>
</dbReference>
<accession>A0A1F8BKZ8</accession>
<dbReference type="CDD" id="cd01335">
    <property type="entry name" value="Radical_SAM"/>
    <property type="match status" value="1"/>
</dbReference>
<dbReference type="InterPro" id="IPR013785">
    <property type="entry name" value="Aldolase_TIM"/>
</dbReference>
<dbReference type="PROSITE" id="PS51918">
    <property type="entry name" value="RADICAL_SAM"/>
    <property type="match status" value="1"/>
</dbReference>
<gene>
    <name evidence="6" type="ORF">A2893_03785</name>
</gene>
<evidence type="ECO:0000256" key="4">
    <source>
        <dbReference type="ARBA" id="ARBA00023014"/>
    </source>
</evidence>
<feature type="domain" description="Radical SAM core" evidence="5">
    <location>
        <begin position="19"/>
        <end position="250"/>
    </location>
</feature>
<dbReference type="InterPro" id="IPR007197">
    <property type="entry name" value="rSAM"/>
</dbReference>
<keyword evidence="3" id="KW-0408">Iron</keyword>
<dbReference type="SFLD" id="SFLDG01067">
    <property type="entry name" value="SPASM/twitch_domain_containing"/>
    <property type="match status" value="1"/>
</dbReference>
<name>A0A1F8BKZ8_9BACT</name>
<keyword evidence="2" id="KW-0479">Metal-binding</keyword>
<dbReference type="AlphaFoldDB" id="A0A1F8BKZ8"/>
<evidence type="ECO:0000256" key="2">
    <source>
        <dbReference type="ARBA" id="ARBA00022723"/>
    </source>
</evidence>